<comment type="similarity">
    <text evidence="1">Belongs to the metallo-beta-lactamase superfamily.</text>
</comment>
<dbReference type="PANTHER" id="PTHR42978:SF6">
    <property type="entry name" value="QUORUM-QUENCHING LACTONASE YTNP-RELATED"/>
    <property type="match status" value="1"/>
</dbReference>
<evidence type="ECO:0000256" key="5">
    <source>
        <dbReference type="SAM" id="SignalP"/>
    </source>
</evidence>
<feature type="signal peptide" evidence="5">
    <location>
        <begin position="1"/>
        <end position="28"/>
    </location>
</feature>
<feature type="domain" description="Metallo-beta-lactamase" evidence="6">
    <location>
        <begin position="93"/>
        <end position="283"/>
    </location>
</feature>
<protein>
    <submittedName>
        <fullName evidence="7">Ribonuclease Z</fullName>
    </submittedName>
</protein>
<name>A0A0P1HAY3_9RHOB</name>
<evidence type="ECO:0000256" key="3">
    <source>
        <dbReference type="ARBA" id="ARBA00022801"/>
    </source>
</evidence>
<evidence type="ECO:0000313" key="7">
    <source>
        <dbReference type="EMBL" id="CUI00269.1"/>
    </source>
</evidence>
<dbReference type="InterPro" id="IPR001279">
    <property type="entry name" value="Metallo-B-lactamas"/>
</dbReference>
<dbReference type="InterPro" id="IPR051013">
    <property type="entry name" value="MBL_superfamily_lactonases"/>
</dbReference>
<evidence type="ECO:0000256" key="4">
    <source>
        <dbReference type="ARBA" id="ARBA00022833"/>
    </source>
</evidence>
<dbReference type="STRING" id="1396826.PHA8399_02396"/>
<dbReference type="CDD" id="cd07720">
    <property type="entry name" value="OPHC2-like_MBL-fold"/>
    <property type="match status" value="1"/>
</dbReference>
<evidence type="ECO:0000313" key="8">
    <source>
        <dbReference type="Proteomes" id="UP000051326"/>
    </source>
</evidence>
<dbReference type="RefSeq" id="WP_058286361.1">
    <property type="nucleotide sequence ID" value="NZ_CYSR01000022.1"/>
</dbReference>
<dbReference type="EMBL" id="CYSR01000022">
    <property type="protein sequence ID" value="CUI00269.1"/>
    <property type="molecule type" value="Genomic_DNA"/>
</dbReference>
<accession>A0A0P1HAY3</accession>
<dbReference type="InterPro" id="IPR036866">
    <property type="entry name" value="RibonucZ/Hydroxyglut_hydro"/>
</dbReference>
<keyword evidence="5" id="KW-0732">Signal</keyword>
<evidence type="ECO:0000256" key="2">
    <source>
        <dbReference type="ARBA" id="ARBA00022723"/>
    </source>
</evidence>
<dbReference type="Proteomes" id="UP000051326">
    <property type="component" value="Unassembled WGS sequence"/>
</dbReference>
<dbReference type="PROSITE" id="PS51318">
    <property type="entry name" value="TAT"/>
    <property type="match status" value="1"/>
</dbReference>
<dbReference type="SUPFAM" id="SSF56281">
    <property type="entry name" value="Metallo-hydrolase/oxidoreductase"/>
    <property type="match status" value="1"/>
</dbReference>
<evidence type="ECO:0000259" key="6">
    <source>
        <dbReference type="SMART" id="SM00849"/>
    </source>
</evidence>
<proteinExistence type="inferred from homology"/>
<feature type="chain" id="PRO_5006064236" evidence="5">
    <location>
        <begin position="29"/>
        <end position="310"/>
    </location>
</feature>
<dbReference type="Gene3D" id="3.60.15.10">
    <property type="entry name" value="Ribonuclease Z/Hydroxyacylglutathione hydrolase-like"/>
    <property type="match status" value="1"/>
</dbReference>
<dbReference type="GO" id="GO:0016787">
    <property type="term" value="F:hydrolase activity"/>
    <property type="evidence" value="ECO:0007669"/>
    <property type="project" value="UniProtKB-KW"/>
</dbReference>
<organism evidence="7 8">
    <name type="scientific">Leisingera aquaemixtae</name>
    <dbReference type="NCBI Taxonomy" id="1396826"/>
    <lineage>
        <taxon>Bacteria</taxon>
        <taxon>Pseudomonadati</taxon>
        <taxon>Pseudomonadota</taxon>
        <taxon>Alphaproteobacteria</taxon>
        <taxon>Rhodobacterales</taxon>
        <taxon>Roseobacteraceae</taxon>
        <taxon>Leisingera</taxon>
    </lineage>
</organism>
<dbReference type="PANTHER" id="PTHR42978">
    <property type="entry name" value="QUORUM-QUENCHING LACTONASE YTNP-RELATED-RELATED"/>
    <property type="match status" value="1"/>
</dbReference>
<dbReference type="InterPro" id="IPR006311">
    <property type="entry name" value="TAT_signal"/>
</dbReference>
<gene>
    <name evidence="7" type="ORF">PHA8399_02396</name>
</gene>
<keyword evidence="2" id="KW-0479">Metal-binding</keyword>
<dbReference type="SMART" id="SM00849">
    <property type="entry name" value="Lactamase_B"/>
    <property type="match status" value="1"/>
</dbReference>
<reference evidence="7 8" key="1">
    <citation type="submission" date="2015-09" db="EMBL/GenBank/DDBJ databases">
        <authorList>
            <consortium name="Swine Surveillance"/>
        </authorList>
    </citation>
    <scope>NUCLEOTIDE SEQUENCE [LARGE SCALE GENOMIC DNA]</scope>
    <source>
        <strain evidence="7 8">CECT 8399</strain>
    </source>
</reference>
<dbReference type="AlphaFoldDB" id="A0A0P1HAY3"/>
<sequence length="310" mass="32903">MTVSLSRRAALAGAAALPLAGAATPLLAGAHGGRAEAPVAHSFKLAEMPVTTLLDGSAQREEPKAIFGGNASDEEFAQVSQENFISAGTVQFYFTPTLVDTGGELVLFDTGLGNGGIARALAAAGVTPDQINVVVITHMHPDHIGGLMTDGAPTFPNARYVTGAEEYNFWSKRDPGDRVGDLVAKNMTPLAEKTTFVDDGASVAPGITAMASFGHTPGHMCYMLESGNRQLVLTADLANHYVWSFARPDWEVKFDMDKAAATESRRRVLGMLAADKLPMIGYHMPFPAAGFVEPRGEGFRYVPVSYQLMG</sequence>
<keyword evidence="3" id="KW-0378">Hydrolase</keyword>
<dbReference type="GO" id="GO:0046872">
    <property type="term" value="F:metal ion binding"/>
    <property type="evidence" value="ECO:0007669"/>
    <property type="project" value="UniProtKB-KW"/>
</dbReference>
<keyword evidence="4" id="KW-0862">Zinc</keyword>
<evidence type="ECO:0000256" key="1">
    <source>
        <dbReference type="ARBA" id="ARBA00007749"/>
    </source>
</evidence>
<dbReference type="Pfam" id="PF00753">
    <property type="entry name" value="Lactamase_B"/>
    <property type="match status" value="1"/>
</dbReference>